<evidence type="ECO:0000313" key="1">
    <source>
        <dbReference type="EMBL" id="KAF7722102.1"/>
    </source>
</evidence>
<gene>
    <name evidence="1" type="ORF">EC973_003682</name>
</gene>
<proteinExistence type="predicted"/>
<evidence type="ECO:0000313" key="2">
    <source>
        <dbReference type="Proteomes" id="UP000605846"/>
    </source>
</evidence>
<sequence>MTKNDMDTLSVGIQNMSIQRKKKVPGPNRLFNELLETSGVSCSKLRQYDMDGFRKGLAKASSSNADEQDFIIDHCIDLVVTIMQRRATMRLSLSREEYPPWGQLIERDDAVDELDRILAIYNIQYYRVDNSEASLAEIRLRWESRSNAKAYADKKAKAIANNKIKVKAENQ</sequence>
<keyword evidence="2" id="KW-1185">Reference proteome</keyword>
<protein>
    <submittedName>
        <fullName evidence="1">Uncharacterized protein</fullName>
    </submittedName>
</protein>
<dbReference type="AlphaFoldDB" id="A0A8H7BHQ0"/>
<comment type="caution">
    <text evidence="1">The sequence shown here is derived from an EMBL/GenBank/DDBJ whole genome shotgun (WGS) entry which is preliminary data.</text>
</comment>
<reference evidence="1" key="1">
    <citation type="submission" date="2020-01" db="EMBL/GenBank/DDBJ databases">
        <title>Genome Sequencing of Three Apophysomyces-Like Fungal Strains Confirms a Novel Fungal Genus in the Mucoromycota with divergent Burkholderia-like Endosymbiotic Bacteria.</title>
        <authorList>
            <person name="Stajich J.E."/>
            <person name="Macias A.M."/>
            <person name="Carter-House D."/>
            <person name="Lovett B."/>
            <person name="Kasson L.R."/>
            <person name="Berry K."/>
            <person name="Grigoriev I."/>
            <person name="Chang Y."/>
            <person name="Spatafora J."/>
            <person name="Kasson M.T."/>
        </authorList>
    </citation>
    <scope>NUCLEOTIDE SEQUENCE</scope>
    <source>
        <strain evidence="1">NRRL A-21654</strain>
    </source>
</reference>
<name>A0A8H7BHQ0_9FUNG</name>
<dbReference type="Proteomes" id="UP000605846">
    <property type="component" value="Unassembled WGS sequence"/>
</dbReference>
<organism evidence="1 2">
    <name type="scientific">Apophysomyces ossiformis</name>
    <dbReference type="NCBI Taxonomy" id="679940"/>
    <lineage>
        <taxon>Eukaryota</taxon>
        <taxon>Fungi</taxon>
        <taxon>Fungi incertae sedis</taxon>
        <taxon>Mucoromycota</taxon>
        <taxon>Mucoromycotina</taxon>
        <taxon>Mucoromycetes</taxon>
        <taxon>Mucorales</taxon>
        <taxon>Mucorineae</taxon>
        <taxon>Mucoraceae</taxon>
        <taxon>Apophysomyces</taxon>
    </lineage>
</organism>
<accession>A0A8H7BHQ0</accession>
<dbReference type="EMBL" id="JABAYA010000213">
    <property type="protein sequence ID" value="KAF7722102.1"/>
    <property type="molecule type" value="Genomic_DNA"/>
</dbReference>